<keyword evidence="3" id="KW-1185">Reference proteome</keyword>
<accession>M3C5W4</accession>
<dbReference type="OrthoDB" id="8062037at2759"/>
<dbReference type="GeneID" id="27897735"/>
<feature type="region of interest" description="Disordered" evidence="1">
    <location>
        <begin position="121"/>
        <end position="164"/>
    </location>
</feature>
<organism evidence="2 3">
    <name type="scientific">Sphaerulina musiva (strain SO2202)</name>
    <name type="common">Poplar stem canker fungus</name>
    <name type="synonym">Septoria musiva</name>
    <dbReference type="NCBI Taxonomy" id="692275"/>
    <lineage>
        <taxon>Eukaryota</taxon>
        <taxon>Fungi</taxon>
        <taxon>Dikarya</taxon>
        <taxon>Ascomycota</taxon>
        <taxon>Pezizomycotina</taxon>
        <taxon>Dothideomycetes</taxon>
        <taxon>Dothideomycetidae</taxon>
        <taxon>Mycosphaerellales</taxon>
        <taxon>Mycosphaerellaceae</taxon>
        <taxon>Sphaerulina</taxon>
    </lineage>
</organism>
<proteinExistence type="predicted"/>
<evidence type="ECO:0000313" key="3">
    <source>
        <dbReference type="Proteomes" id="UP000016931"/>
    </source>
</evidence>
<name>M3C5W4_SPHMS</name>
<dbReference type="RefSeq" id="XP_016763792.1">
    <property type="nucleotide sequence ID" value="XM_016900598.1"/>
</dbReference>
<evidence type="ECO:0000256" key="1">
    <source>
        <dbReference type="SAM" id="MobiDB-lite"/>
    </source>
</evidence>
<gene>
    <name evidence="2" type="ORF">SEPMUDRAFT_105893</name>
</gene>
<evidence type="ECO:0000313" key="2">
    <source>
        <dbReference type="EMBL" id="EMF15671.1"/>
    </source>
</evidence>
<dbReference type="EMBL" id="KB456261">
    <property type="protein sequence ID" value="EMF15671.1"/>
    <property type="molecule type" value="Genomic_DNA"/>
</dbReference>
<protein>
    <submittedName>
        <fullName evidence="2">Uncharacterized protein</fullName>
    </submittedName>
</protein>
<reference evidence="2 3" key="1">
    <citation type="journal article" date="2012" name="PLoS Pathog.">
        <title>Diverse lifestyles and strategies of plant pathogenesis encoded in the genomes of eighteen Dothideomycetes fungi.</title>
        <authorList>
            <person name="Ohm R.A."/>
            <person name="Feau N."/>
            <person name="Henrissat B."/>
            <person name="Schoch C.L."/>
            <person name="Horwitz B.A."/>
            <person name="Barry K.W."/>
            <person name="Condon B.J."/>
            <person name="Copeland A.C."/>
            <person name="Dhillon B."/>
            <person name="Glaser F."/>
            <person name="Hesse C.N."/>
            <person name="Kosti I."/>
            <person name="LaButti K."/>
            <person name="Lindquist E.A."/>
            <person name="Lucas S."/>
            <person name="Salamov A.A."/>
            <person name="Bradshaw R.E."/>
            <person name="Ciuffetti L."/>
            <person name="Hamelin R.C."/>
            <person name="Kema G.H.J."/>
            <person name="Lawrence C."/>
            <person name="Scott J.A."/>
            <person name="Spatafora J.W."/>
            <person name="Turgeon B.G."/>
            <person name="de Wit P.J.G.M."/>
            <person name="Zhong S."/>
            <person name="Goodwin S.B."/>
            <person name="Grigoriev I.V."/>
        </authorList>
    </citation>
    <scope>NUCLEOTIDE SEQUENCE [LARGE SCALE GENOMIC DNA]</scope>
    <source>
        <strain evidence="2 3">SO2202</strain>
    </source>
</reference>
<dbReference type="AlphaFoldDB" id="M3C5W4"/>
<dbReference type="Proteomes" id="UP000016931">
    <property type="component" value="Unassembled WGS sequence"/>
</dbReference>
<dbReference type="HOGENOM" id="CLU_1074294_0_0_1"/>
<sequence>MSPSPQYSHEYADVARHSRYRIYDWNDRNTALRDGQPGVWSSPHLSFRGAVRSDLCAMARALRLRNPYCERHHRQPPALARGRVTCRILQGRDGSRVVLATIRPRSLHGAERRLFRRFDARSSAETPDTGPWRSIAQTNSNHTGAHEGPASAGSSDDPAEDQESVSIVEDGYVEYGPEGYSGGAFQMTVSDEESERAAGSLEASASLDPLERGTLVGQPDVVFHEAESSLASRSMRRLWIHRRRPFWLRRNRMEDDAVR</sequence>